<dbReference type="AlphaFoldDB" id="A0A2Z4YDM0"/>
<dbReference type="InterPro" id="IPR032359">
    <property type="entry name" value="KwaB-like"/>
</dbReference>
<organism evidence="1 2">
    <name type="scientific">Rhizobium leguminosarum</name>
    <dbReference type="NCBI Taxonomy" id="384"/>
    <lineage>
        <taxon>Bacteria</taxon>
        <taxon>Pseudomonadati</taxon>
        <taxon>Pseudomonadota</taxon>
        <taxon>Alphaproteobacteria</taxon>
        <taxon>Hyphomicrobiales</taxon>
        <taxon>Rhizobiaceae</taxon>
        <taxon>Rhizobium/Agrobacterium group</taxon>
        <taxon>Rhizobium</taxon>
    </lineage>
</organism>
<proteinExistence type="predicted"/>
<reference evidence="1 2" key="1">
    <citation type="submission" date="2018-07" db="EMBL/GenBank/DDBJ databases">
        <title>Rhizobium leguminosarum strain:ATCC 14479 Genome sequencing and assembly.</title>
        <authorList>
            <person name="Chakraborty R."/>
        </authorList>
    </citation>
    <scope>NUCLEOTIDE SEQUENCE [LARGE SCALE GENOMIC DNA]</scope>
    <source>
        <strain evidence="1 2">ATCC 14479</strain>
    </source>
</reference>
<sequence>MAALEDLKALDLAQAQVTLWTVKGPTGPAVDAPKYSGRWIDTTDPVDAVLKEILIADLAKTEEVLEYGLLAQNNEASALTIGFDETHADQLLQEIAAELPQKKASAVKHLLNAKFYVAKFIIDEQVIYAIRKTEDGWKTKRAINVRDLYFADQQLALDDRPHFQLSKNFDFFIFGGEILVKTKNVFESFLRYKSEQRQEFVGLQAEAEFLDIFLDVAPLVAYVGDNKIQLRRASAIRDKGHYKDPLFMQRLRDNQAEYGFGIQFDAQGKIVATLETCAQIMKALLDHRLKSGFSTLIYDVQDTTPVQV</sequence>
<dbReference type="Proteomes" id="UP000251166">
    <property type="component" value="Chromosome"/>
</dbReference>
<evidence type="ECO:0000313" key="2">
    <source>
        <dbReference type="Proteomes" id="UP000251166"/>
    </source>
</evidence>
<dbReference type="RefSeq" id="WP_112904522.1">
    <property type="nucleotide sequence ID" value="NZ_CP030760.1"/>
</dbReference>
<protein>
    <recommendedName>
        <fullName evidence="3">DUF4868 domain-containing protein</fullName>
    </recommendedName>
</protein>
<accession>A0A2Z4YDM0</accession>
<gene>
    <name evidence="1" type="ORF">DLJ82_1793</name>
</gene>
<name>A0A2Z4YDM0_RHILE</name>
<evidence type="ECO:0000313" key="1">
    <source>
        <dbReference type="EMBL" id="AXA39394.1"/>
    </source>
</evidence>
<dbReference type="EMBL" id="CP030760">
    <property type="protein sequence ID" value="AXA39394.1"/>
    <property type="molecule type" value="Genomic_DNA"/>
</dbReference>
<dbReference type="Pfam" id="PF16162">
    <property type="entry name" value="KwaB"/>
    <property type="match status" value="1"/>
</dbReference>
<evidence type="ECO:0008006" key="3">
    <source>
        <dbReference type="Google" id="ProtNLM"/>
    </source>
</evidence>